<evidence type="ECO:0000256" key="3">
    <source>
        <dbReference type="ARBA" id="ARBA00022679"/>
    </source>
</evidence>
<dbReference type="PANTHER" id="PTHR10683">
    <property type="entry name" value="TRANSALDOLASE"/>
    <property type="match status" value="1"/>
</dbReference>
<dbReference type="PROSITE" id="PS01054">
    <property type="entry name" value="TRANSALDOLASE_1"/>
    <property type="match status" value="1"/>
</dbReference>
<dbReference type="GO" id="GO:0016740">
    <property type="term" value="F:transferase activity"/>
    <property type="evidence" value="ECO:0007669"/>
    <property type="project" value="UniProtKB-KW"/>
</dbReference>
<dbReference type="SUPFAM" id="SSF51569">
    <property type="entry name" value="Aldolase"/>
    <property type="match status" value="1"/>
</dbReference>
<dbReference type="InterPro" id="IPR018225">
    <property type="entry name" value="Transaldolase_AS"/>
</dbReference>
<dbReference type="InterPro" id="IPR013785">
    <property type="entry name" value="Aldolase_TIM"/>
</dbReference>
<dbReference type="PROSITE" id="PS00958">
    <property type="entry name" value="TRANSALDOLASE_2"/>
    <property type="match status" value="1"/>
</dbReference>
<evidence type="ECO:0000313" key="5">
    <source>
        <dbReference type="EMBL" id="GIM27726.1"/>
    </source>
</evidence>
<organism evidence="5 6">
    <name type="scientific">Clostridium polyendosporum</name>
    <dbReference type="NCBI Taxonomy" id="69208"/>
    <lineage>
        <taxon>Bacteria</taxon>
        <taxon>Bacillati</taxon>
        <taxon>Bacillota</taxon>
        <taxon>Clostridia</taxon>
        <taxon>Eubacteriales</taxon>
        <taxon>Clostridiaceae</taxon>
        <taxon>Clostridium</taxon>
    </lineage>
</organism>
<dbReference type="InterPro" id="IPR033919">
    <property type="entry name" value="TSA/FSA_arc/bac"/>
</dbReference>
<keyword evidence="2" id="KW-0963">Cytoplasm</keyword>
<dbReference type="InterPro" id="IPR001585">
    <property type="entry name" value="TAL/FSA"/>
</dbReference>
<name>A0A919RWM4_9CLOT</name>
<dbReference type="AlphaFoldDB" id="A0A919RWM4"/>
<comment type="subcellular location">
    <subcellularLocation>
        <location evidence="1">Cytoplasm</location>
    </subcellularLocation>
</comment>
<evidence type="ECO:0000313" key="6">
    <source>
        <dbReference type="Proteomes" id="UP000679179"/>
    </source>
</evidence>
<dbReference type="FunFam" id="3.20.20.70:FF:000018">
    <property type="entry name" value="Probable transaldolase"/>
    <property type="match status" value="1"/>
</dbReference>
<keyword evidence="6" id="KW-1185">Reference proteome</keyword>
<dbReference type="NCBIfam" id="NF009299">
    <property type="entry name" value="PRK12656.1"/>
    <property type="match status" value="1"/>
</dbReference>
<dbReference type="CDD" id="cd00956">
    <property type="entry name" value="Transaldolase_FSA"/>
    <property type="match status" value="1"/>
</dbReference>
<dbReference type="RefSeq" id="WP_212902481.1">
    <property type="nucleotide sequence ID" value="NZ_BOPZ01000002.1"/>
</dbReference>
<dbReference type="Pfam" id="PF00923">
    <property type="entry name" value="TAL_FSA"/>
    <property type="match status" value="1"/>
</dbReference>
<gene>
    <name evidence="5" type="ORF">CPJCM30710_03920</name>
</gene>
<dbReference type="GO" id="GO:0005975">
    <property type="term" value="P:carbohydrate metabolic process"/>
    <property type="evidence" value="ECO:0007669"/>
    <property type="project" value="InterPro"/>
</dbReference>
<sequence length="227" mass="25298">MIYMLDTANLAAIKKAYDLYPLSGVTTNPTIISKENKGFIEILQDIRNIIGEDIMLHAQVLGTTAEEMIEEAKYLKEKIGKNIYVKVPVTQQGIKAIKILKKQDFKITATAIFTAQQALMAGVSGADFVAPYVNRIDNISGNGVEVVKNIIDQIKVYNLDTKVLAASFKNVQQVHEVSKIGVHSITVNPEIMDKMLEHPLTDWSVNEFIKDWKKVYGQSSNTIISEV</sequence>
<reference evidence="5" key="1">
    <citation type="submission" date="2021-03" db="EMBL/GenBank/DDBJ databases">
        <title>Taxonomic study of Clostridium polyendosporum from meadow-gley soil under rice.</title>
        <authorList>
            <person name="Kobayashi H."/>
            <person name="Tanizawa Y."/>
            <person name="Yagura M."/>
        </authorList>
    </citation>
    <scope>NUCLEOTIDE SEQUENCE</scope>
    <source>
        <strain evidence="5">JCM 30710</strain>
    </source>
</reference>
<dbReference type="GO" id="GO:0005737">
    <property type="term" value="C:cytoplasm"/>
    <property type="evidence" value="ECO:0007669"/>
    <property type="project" value="UniProtKB-SubCell"/>
</dbReference>
<dbReference type="Proteomes" id="UP000679179">
    <property type="component" value="Unassembled WGS sequence"/>
</dbReference>
<evidence type="ECO:0000256" key="2">
    <source>
        <dbReference type="ARBA" id="ARBA00022490"/>
    </source>
</evidence>
<proteinExistence type="predicted"/>
<comment type="caution">
    <text evidence="5">The sequence shown here is derived from an EMBL/GenBank/DDBJ whole genome shotgun (WGS) entry which is preliminary data.</text>
</comment>
<keyword evidence="4" id="KW-0704">Schiff base</keyword>
<evidence type="ECO:0000256" key="4">
    <source>
        <dbReference type="ARBA" id="ARBA00023270"/>
    </source>
</evidence>
<accession>A0A919RWM4</accession>
<dbReference type="EMBL" id="BOPZ01000002">
    <property type="protein sequence ID" value="GIM27726.1"/>
    <property type="molecule type" value="Genomic_DNA"/>
</dbReference>
<dbReference type="Gene3D" id="3.20.20.70">
    <property type="entry name" value="Aldolase class I"/>
    <property type="match status" value="1"/>
</dbReference>
<dbReference type="PANTHER" id="PTHR10683:SF36">
    <property type="entry name" value="TRANSALDOLASE"/>
    <property type="match status" value="1"/>
</dbReference>
<protein>
    <submittedName>
        <fullName evidence="5">Transaldolase</fullName>
    </submittedName>
</protein>
<evidence type="ECO:0000256" key="1">
    <source>
        <dbReference type="ARBA" id="ARBA00004496"/>
    </source>
</evidence>
<keyword evidence="3" id="KW-0808">Transferase</keyword>
<dbReference type="GO" id="GO:0016832">
    <property type="term" value="F:aldehyde-lyase activity"/>
    <property type="evidence" value="ECO:0007669"/>
    <property type="project" value="InterPro"/>
</dbReference>